<evidence type="ECO:0000256" key="1">
    <source>
        <dbReference type="ARBA" id="ARBA00004533"/>
    </source>
</evidence>
<evidence type="ECO:0000256" key="7">
    <source>
        <dbReference type="SAM" id="Phobius"/>
    </source>
</evidence>
<dbReference type="InterPro" id="IPR004960">
    <property type="entry name" value="LipA_acyltrans"/>
</dbReference>
<keyword evidence="7" id="KW-0812">Transmembrane</keyword>
<evidence type="ECO:0000313" key="9">
    <source>
        <dbReference type="Proteomes" id="UP001056837"/>
    </source>
</evidence>
<sequence length="302" mass="35786">MKLFLFIIVYPLIWMLSILPMRLLYIISDFFRLIIFNLIGYRKKVVVENLKKAFPDKSDKEIKNIARKFYKHFVDLIFESIKSFTISKKEIHKRYKYKNPELVNKLTKEGKSIALVGAHQANWEWSFGLPLVLDGEVFGAYTRLANKYFEKAVKTSRTKFGIIGLKTSETVKGIHKNYKNNTQGIYILLSDQSPQIHKTHYWAKFLGIKVPVHTGAEILSKKYNFAVVNYVAKKVKRGYFEVEFELITENPKDFENYQITDKYLEITEKNIKAQPEFYLWTHKRFKHKDKYAQWLENRKASQ</sequence>
<name>A0AAE9SFX7_9FLAO</name>
<accession>A0AAE9SFX7</accession>
<feature type="transmembrane region" description="Helical" evidence="7">
    <location>
        <begin position="12"/>
        <end position="35"/>
    </location>
</feature>
<evidence type="ECO:0000256" key="5">
    <source>
        <dbReference type="ARBA" id="ARBA00023136"/>
    </source>
</evidence>
<keyword evidence="2" id="KW-1003">Cell membrane</keyword>
<reference evidence="8" key="1">
    <citation type="submission" date="2020-04" db="EMBL/GenBank/DDBJ databases">
        <title>Tenacibaculum mesophilum bac2.</title>
        <authorList>
            <person name="Li M."/>
        </authorList>
    </citation>
    <scope>NUCLEOTIDE SEQUENCE</scope>
    <source>
        <strain evidence="8">Bac2</strain>
    </source>
</reference>
<keyword evidence="4" id="KW-0808">Transferase</keyword>
<keyword evidence="7" id="KW-1133">Transmembrane helix</keyword>
<organism evidence="8 9">
    <name type="scientific">Tenacibaculum mesophilum</name>
    <dbReference type="NCBI Taxonomy" id="104268"/>
    <lineage>
        <taxon>Bacteria</taxon>
        <taxon>Pseudomonadati</taxon>
        <taxon>Bacteroidota</taxon>
        <taxon>Flavobacteriia</taxon>
        <taxon>Flavobacteriales</taxon>
        <taxon>Flavobacteriaceae</taxon>
        <taxon>Tenacibaculum</taxon>
    </lineage>
</organism>
<dbReference type="GO" id="GO:0009247">
    <property type="term" value="P:glycolipid biosynthetic process"/>
    <property type="evidence" value="ECO:0007669"/>
    <property type="project" value="UniProtKB-ARBA"/>
</dbReference>
<keyword evidence="3" id="KW-0997">Cell inner membrane</keyword>
<dbReference type="PANTHER" id="PTHR30606">
    <property type="entry name" value="LIPID A BIOSYNTHESIS LAUROYL ACYLTRANSFERASE"/>
    <property type="match status" value="1"/>
</dbReference>
<dbReference type="Pfam" id="PF03279">
    <property type="entry name" value="Lip_A_acyltrans"/>
    <property type="match status" value="1"/>
</dbReference>
<keyword evidence="5 7" id="KW-0472">Membrane</keyword>
<evidence type="ECO:0000256" key="2">
    <source>
        <dbReference type="ARBA" id="ARBA00022475"/>
    </source>
</evidence>
<dbReference type="CDD" id="cd07984">
    <property type="entry name" value="LPLAT_LABLAT-like"/>
    <property type="match status" value="1"/>
</dbReference>
<dbReference type="PANTHER" id="PTHR30606:SF10">
    <property type="entry name" value="PHOSPHATIDYLINOSITOL MANNOSIDE ACYLTRANSFERASE"/>
    <property type="match status" value="1"/>
</dbReference>
<dbReference type="RefSeq" id="WP_239180615.1">
    <property type="nucleotide sequence ID" value="NZ_CP050861.1"/>
</dbReference>
<dbReference type="EMBL" id="CP050861">
    <property type="protein sequence ID" value="UTD16710.1"/>
    <property type="molecule type" value="Genomic_DNA"/>
</dbReference>
<evidence type="ECO:0000313" key="8">
    <source>
        <dbReference type="EMBL" id="UTD16710.1"/>
    </source>
</evidence>
<dbReference type="AlphaFoldDB" id="A0AAE9SFX7"/>
<evidence type="ECO:0000256" key="3">
    <source>
        <dbReference type="ARBA" id="ARBA00022519"/>
    </source>
</evidence>
<keyword evidence="6 8" id="KW-0012">Acyltransferase</keyword>
<evidence type="ECO:0000256" key="6">
    <source>
        <dbReference type="ARBA" id="ARBA00023315"/>
    </source>
</evidence>
<comment type="subcellular location">
    <subcellularLocation>
        <location evidence="1">Cell inner membrane</location>
    </subcellularLocation>
</comment>
<gene>
    <name evidence="8" type="ORF">HER15_14985</name>
</gene>
<protein>
    <submittedName>
        <fullName evidence="8">Lipid A biosynthesis acyltransferase</fullName>
    </submittedName>
</protein>
<proteinExistence type="predicted"/>
<dbReference type="Proteomes" id="UP001056837">
    <property type="component" value="Chromosome"/>
</dbReference>
<dbReference type="GO" id="GO:0016746">
    <property type="term" value="F:acyltransferase activity"/>
    <property type="evidence" value="ECO:0007669"/>
    <property type="project" value="UniProtKB-KW"/>
</dbReference>
<evidence type="ECO:0000256" key="4">
    <source>
        <dbReference type="ARBA" id="ARBA00022679"/>
    </source>
</evidence>
<dbReference type="GO" id="GO:0005886">
    <property type="term" value="C:plasma membrane"/>
    <property type="evidence" value="ECO:0007669"/>
    <property type="project" value="UniProtKB-SubCell"/>
</dbReference>